<dbReference type="Proteomes" id="UP001219518">
    <property type="component" value="Unassembled WGS sequence"/>
</dbReference>
<dbReference type="EMBL" id="JAHWGI010001401">
    <property type="protein sequence ID" value="KAK3929615.1"/>
    <property type="molecule type" value="Genomic_DNA"/>
</dbReference>
<evidence type="ECO:0000313" key="2">
    <source>
        <dbReference type="EMBL" id="KAK3929615.1"/>
    </source>
</evidence>
<evidence type="ECO:0000313" key="3">
    <source>
        <dbReference type="Proteomes" id="UP001219518"/>
    </source>
</evidence>
<gene>
    <name evidence="2" type="ORF">KUF71_003622</name>
    <name evidence="1" type="ORF">KUF71_007663</name>
</gene>
<reference evidence="2" key="2">
    <citation type="journal article" date="2023" name="BMC Genomics">
        <title>Pest status, molecular evolution, and epigenetic factors derived from the genome assembly of Frankliniella fusca, a thysanopteran phytovirus vector.</title>
        <authorList>
            <person name="Catto M.A."/>
            <person name="Labadie P.E."/>
            <person name="Jacobson A.L."/>
            <person name="Kennedy G.G."/>
            <person name="Srinivasan R."/>
            <person name="Hunt B.G."/>
        </authorList>
    </citation>
    <scope>NUCLEOTIDE SEQUENCE</scope>
    <source>
        <strain evidence="2">PL_HMW_Pooled</strain>
    </source>
</reference>
<dbReference type="EMBL" id="JAHWGI010000908">
    <property type="protein sequence ID" value="KAK3918246.1"/>
    <property type="molecule type" value="Genomic_DNA"/>
</dbReference>
<dbReference type="Gene3D" id="3.90.70.80">
    <property type="match status" value="1"/>
</dbReference>
<reference evidence="2" key="1">
    <citation type="submission" date="2021-07" db="EMBL/GenBank/DDBJ databases">
        <authorList>
            <person name="Catto M.A."/>
            <person name="Jacobson A."/>
            <person name="Kennedy G."/>
            <person name="Labadie P."/>
            <person name="Hunt B.G."/>
            <person name="Srinivasan R."/>
        </authorList>
    </citation>
    <scope>NUCLEOTIDE SEQUENCE</scope>
    <source>
        <strain evidence="2">PL_HMW_Pooled</strain>
        <tissue evidence="2">Head</tissue>
    </source>
</reference>
<accession>A0AAE1LS09</accession>
<keyword evidence="3" id="KW-1185">Reference proteome</keyword>
<proteinExistence type="predicted"/>
<organism evidence="2 3">
    <name type="scientific">Frankliniella fusca</name>
    <dbReference type="NCBI Taxonomy" id="407009"/>
    <lineage>
        <taxon>Eukaryota</taxon>
        <taxon>Metazoa</taxon>
        <taxon>Ecdysozoa</taxon>
        <taxon>Arthropoda</taxon>
        <taxon>Hexapoda</taxon>
        <taxon>Insecta</taxon>
        <taxon>Pterygota</taxon>
        <taxon>Neoptera</taxon>
        <taxon>Paraneoptera</taxon>
        <taxon>Thysanoptera</taxon>
        <taxon>Terebrantia</taxon>
        <taxon>Thripoidea</taxon>
        <taxon>Thripidae</taxon>
        <taxon>Frankliniella</taxon>
    </lineage>
</organism>
<comment type="caution">
    <text evidence="2">The sequence shown here is derived from an EMBL/GenBank/DDBJ whole genome shotgun (WGS) entry which is preliminary data.</text>
</comment>
<sequence>MLKKILREFFSSFGNVFIGTEVRKENCKKEECEEAKSETSAIINELTETNQVPDQKVELVVGYAGVPQQPPGASEPEGESAPVRMDAHGAEDGGVFFGDGSVQETLTIIEGTENLERERELPRQEIWATPFRFAGSRSLRTESAGDCLFQSFASVVGDDYFRLRRQELLEYFRQRWNQADTYDMSAFGNERMTVLLRDIPRNANGEPFATWEEFECWYNEERPKHTQMRLMVVLMTILRWGQSYHGTVIPDYMIKSEGLVHFINPSDYFVFMSKEGEFGTQNEVVNFSHLFRMRVRVADSDYRTLKT</sequence>
<protein>
    <submittedName>
        <fullName evidence="2">Dihydroorotase</fullName>
    </submittedName>
</protein>
<dbReference type="AlphaFoldDB" id="A0AAE1LS09"/>
<evidence type="ECO:0000313" key="1">
    <source>
        <dbReference type="EMBL" id="KAK3918246.1"/>
    </source>
</evidence>
<name>A0AAE1LS09_9NEOP</name>